<name>A0ABU1IZ64_9BACL</name>
<dbReference type="RefSeq" id="WP_188776255.1">
    <property type="nucleotide sequence ID" value="NZ_BMMB01000006.1"/>
</dbReference>
<sequence>MRFVILFGPQAVGKMTIGQQLAARTGMKLFHNHMSIELVTALFEYASPSGQRLIELIRREVFEEASRSENGLSGLIFTYVWAFDLPSEREYIEGISCLFRERGAEICWVELEADVEERRRRNTTENRLLHKPSKRNIEWSDNELVESHQKYRLNSLPGEITEPYYMRLNTTQIEPDEAAAQIIAHFKMDK</sequence>
<dbReference type="EMBL" id="JAVDQH010000007">
    <property type="protein sequence ID" value="MDR6244231.1"/>
    <property type="molecule type" value="Genomic_DNA"/>
</dbReference>
<evidence type="ECO:0000313" key="2">
    <source>
        <dbReference type="Proteomes" id="UP001185028"/>
    </source>
</evidence>
<protein>
    <recommendedName>
        <fullName evidence="3">Shikimate kinase</fullName>
    </recommendedName>
</protein>
<keyword evidence="2" id="KW-1185">Reference proteome</keyword>
<organism evidence="1 2">
    <name type="scientific">Paenibacillus hunanensis</name>
    <dbReference type="NCBI Taxonomy" id="539262"/>
    <lineage>
        <taxon>Bacteria</taxon>
        <taxon>Bacillati</taxon>
        <taxon>Bacillota</taxon>
        <taxon>Bacilli</taxon>
        <taxon>Bacillales</taxon>
        <taxon>Paenibacillaceae</taxon>
        <taxon>Paenibacillus</taxon>
    </lineage>
</organism>
<dbReference type="Gene3D" id="3.40.50.300">
    <property type="entry name" value="P-loop containing nucleotide triphosphate hydrolases"/>
    <property type="match status" value="1"/>
</dbReference>
<comment type="caution">
    <text evidence="1">The sequence shown here is derived from an EMBL/GenBank/DDBJ whole genome shotgun (WGS) entry which is preliminary data.</text>
</comment>
<evidence type="ECO:0000313" key="1">
    <source>
        <dbReference type="EMBL" id="MDR6244231.1"/>
    </source>
</evidence>
<accession>A0ABU1IZ64</accession>
<proteinExistence type="predicted"/>
<reference evidence="1 2" key="1">
    <citation type="submission" date="2023-07" db="EMBL/GenBank/DDBJ databases">
        <title>Genomic Encyclopedia of Type Strains, Phase IV (KMG-IV): sequencing the most valuable type-strain genomes for metagenomic binning, comparative biology and taxonomic classification.</title>
        <authorList>
            <person name="Goeker M."/>
        </authorList>
    </citation>
    <scope>NUCLEOTIDE SEQUENCE [LARGE SCALE GENOMIC DNA]</scope>
    <source>
        <strain evidence="1 2">DSM 22170</strain>
    </source>
</reference>
<dbReference type="InterPro" id="IPR027417">
    <property type="entry name" value="P-loop_NTPase"/>
</dbReference>
<dbReference type="Proteomes" id="UP001185028">
    <property type="component" value="Unassembled WGS sequence"/>
</dbReference>
<evidence type="ECO:0008006" key="3">
    <source>
        <dbReference type="Google" id="ProtNLM"/>
    </source>
</evidence>
<dbReference type="SUPFAM" id="SSF52540">
    <property type="entry name" value="P-loop containing nucleoside triphosphate hydrolases"/>
    <property type="match status" value="1"/>
</dbReference>
<gene>
    <name evidence="1" type="ORF">JOC58_002124</name>
</gene>